<dbReference type="Proteomes" id="UP000243515">
    <property type="component" value="Unassembled WGS sequence"/>
</dbReference>
<sequence length="410" mass="44370">MVLDRISQPYALLLLPPPPSPSVRALQETYGPALSHVFTDLCRVLNGANRIGILDVSLAIPGALSPEYRPRAKVFASLQRLLANFYTVVAAISAAEKIELDGPGGLDIRVFFVDYDPARETHSSVTSPVQGPIVTLPNLAASGRAWDYLYTLDTEAGRQLAVTFSRDLSAGNNALVTVETRVAPGGDLIGSLEDLVAPSDGDLMPHYSVVVGGTFDHLHVGHKLLLTATALAIDPLPDRETEGALLTVGVTVDELLVRKKYAQFIESWEERWQSTAAFLTSVIDFTPPADRLTDLQRGSAPGLDGTWVLMRINPNLALKFAPLSDPFGPTLTDERLTALIISQETRSGGRAVNEERAKKGWPHLELFEVDVLPAGEVEPAAASSSQNFEAKISSTEIRRHRMELAKGIPL</sequence>
<evidence type="ECO:0000313" key="1">
    <source>
        <dbReference type="EMBL" id="OXV11368.1"/>
    </source>
</evidence>
<dbReference type="PANTHER" id="PTHR10695">
    <property type="entry name" value="DEPHOSPHO-COA KINASE-RELATED"/>
    <property type="match status" value="1"/>
</dbReference>
<dbReference type="AlphaFoldDB" id="A0A232M4V2"/>
<gene>
    <name evidence="1" type="ORF">Egran_00874</name>
</gene>
<proteinExistence type="predicted"/>
<name>A0A232M4V2_9EURO</name>
<dbReference type="PANTHER" id="PTHR10695:SF46">
    <property type="entry name" value="BIFUNCTIONAL COENZYME A SYNTHASE-RELATED"/>
    <property type="match status" value="1"/>
</dbReference>
<accession>A0A232M4V2</accession>
<comment type="caution">
    <text evidence="1">The sequence shown here is derived from an EMBL/GenBank/DDBJ whole genome shotgun (WGS) entry which is preliminary data.</text>
</comment>
<dbReference type="SUPFAM" id="SSF52374">
    <property type="entry name" value="Nucleotidylyl transferase"/>
    <property type="match status" value="1"/>
</dbReference>
<dbReference type="EMBL" id="NPHW01002489">
    <property type="protein sequence ID" value="OXV11368.1"/>
    <property type="molecule type" value="Genomic_DNA"/>
</dbReference>
<evidence type="ECO:0008006" key="3">
    <source>
        <dbReference type="Google" id="ProtNLM"/>
    </source>
</evidence>
<dbReference type="Gene3D" id="3.40.50.620">
    <property type="entry name" value="HUPs"/>
    <property type="match status" value="1"/>
</dbReference>
<organism evidence="1 2">
    <name type="scientific">Elaphomyces granulatus</name>
    <dbReference type="NCBI Taxonomy" id="519963"/>
    <lineage>
        <taxon>Eukaryota</taxon>
        <taxon>Fungi</taxon>
        <taxon>Dikarya</taxon>
        <taxon>Ascomycota</taxon>
        <taxon>Pezizomycotina</taxon>
        <taxon>Eurotiomycetes</taxon>
        <taxon>Eurotiomycetidae</taxon>
        <taxon>Eurotiales</taxon>
        <taxon>Elaphomycetaceae</taxon>
        <taxon>Elaphomyces</taxon>
    </lineage>
</organism>
<dbReference type="GO" id="GO:0015937">
    <property type="term" value="P:coenzyme A biosynthetic process"/>
    <property type="evidence" value="ECO:0007669"/>
    <property type="project" value="TreeGrafter"/>
</dbReference>
<reference evidence="1 2" key="1">
    <citation type="journal article" date="2015" name="Environ. Microbiol.">
        <title>Metagenome sequence of Elaphomyces granulatus from sporocarp tissue reveals Ascomycota ectomycorrhizal fingerprints of genome expansion and a Proteobacteria-rich microbiome.</title>
        <authorList>
            <person name="Quandt C.A."/>
            <person name="Kohler A."/>
            <person name="Hesse C.N."/>
            <person name="Sharpton T.J."/>
            <person name="Martin F."/>
            <person name="Spatafora J.W."/>
        </authorList>
    </citation>
    <scope>NUCLEOTIDE SEQUENCE [LARGE SCALE GENOMIC DNA]</scope>
    <source>
        <strain evidence="1 2">OSC145934</strain>
    </source>
</reference>
<evidence type="ECO:0000313" key="2">
    <source>
        <dbReference type="Proteomes" id="UP000243515"/>
    </source>
</evidence>
<keyword evidence="2" id="KW-1185">Reference proteome</keyword>
<protein>
    <recommendedName>
        <fullName evidence="3">Cytidyltransferase-like domain-containing protein</fullName>
    </recommendedName>
</protein>
<dbReference type="GO" id="GO:0004140">
    <property type="term" value="F:dephospho-CoA kinase activity"/>
    <property type="evidence" value="ECO:0007669"/>
    <property type="project" value="TreeGrafter"/>
</dbReference>
<dbReference type="OrthoDB" id="330671at2759"/>
<dbReference type="InterPro" id="IPR014729">
    <property type="entry name" value="Rossmann-like_a/b/a_fold"/>
</dbReference>